<evidence type="ECO:0000313" key="13">
    <source>
        <dbReference type="EMBL" id="KDQ14600.1"/>
    </source>
</evidence>
<dbReference type="Pfam" id="PF00759">
    <property type="entry name" value="Glyco_hydro_9"/>
    <property type="match status" value="1"/>
</dbReference>
<evidence type="ECO:0000256" key="7">
    <source>
        <dbReference type="ARBA" id="ARBA00023326"/>
    </source>
</evidence>
<evidence type="ECO:0000256" key="9">
    <source>
        <dbReference type="RuleBase" id="RU361166"/>
    </source>
</evidence>
<dbReference type="PANTHER" id="PTHR22298">
    <property type="entry name" value="ENDO-1,4-BETA-GLUCANASE"/>
    <property type="match status" value="1"/>
</dbReference>
<keyword evidence="11" id="KW-0812">Transmembrane</keyword>
<feature type="region of interest" description="Disordered" evidence="10">
    <location>
        <begin position="30"/>
        <end position="51"/>
    </location>
</feature>
<dbReference type="OrthoDB" id="10257085at2759"/>
<dbReference type="Gene3D" id="1.50.10.10">
    <property type="match status" value="1"/>
</dbReference>
<dbReference type="GO" id="GO:0008810">
    <property type="term" value="F:cellulase activity"/>
    <property type="evidence" value="ECO:0007669"/>
    <property type="project" value="UniProtKB-EC"/>
</dbReference>
<keyword evidence="6 8" id="KW-0326">Glycosidase</keyword>
<comment type="similarity">
    <text evidence="2 8 9">Belongs to the glycosyl hydrolase 9 (cellulase E) family.</text>
</comment>
<evidence type="ECO:0000256" key="5">
    <source>
        <dbReference type="ARBA" id="ARBA00023277"/>
    </source>
</evidence>
<dbReference type="InterPro" id="IPR012341">
    <property type="entry name" value="6hp_glycosidase-like_sf"/>
</dbReference>
<keyword evidence="14" id="KW-1185">Reference proteome</keyword>
<keyword evidence="9" id="KW-0732">Signal</keyword>
<evidence type="ECO:0000256" key="8">
    <source>
        <dbReference type="PROSITE-ProRule" id="PRU10060"/>
    </source>
</evidence>
<dbReference type="SUPFAM" id="SSF48208">
    <property type="entry name" value="Six-hairpin glycosidases"/>
    <property type="match status" value="1"/>
</dbReference>
<keyword evidence="5 8" id="KW-0119">Carbohydrate metabolism</keyword>
<evidence type="ECO:0000259" key="12">
    <source>
        <dbReference type="Pfam" id="PF00759"/>
    </source>
</evidence>
<keyword evidence="4 9" id="KW-0136">Cellulose degradation</keyword>
<evidence type="ECO:0000256" key="4">
    <source>
        <dbReference type="ARBA" id="ARBA00023001"/>
    </source>
</evidence>
<sequence length="593" mass="63614">MKSRFSLATFSLAAGLANAALPLPNPPWMPPPVSFGTQRSSQRSTSSQQPNAQWSTLVGDLLYFYEAQRSGNLPSTNRVSWRNSSATSDGADLGLDLTGGYYDAGDYIKCTYPMSWAMTSICWGAIDYGQGYDQANQTPYLDDMLRWGLDWLIKECRSAHPDPNTLVVQVGDGNVDNDYWGGDQGIASPRPSFVINATHPGTDAASSVAAAFAACSALYGSSTPLASGSTPASLRDPAYAQTLLTHANQLFSFATNTPFQTYQTDVPAVADVYASSGYASDVVLASLFLSLAGNSSSFFNLAGSYYSDFSMSITDTTLNWDDKSPAIPVLFTQLLTQRQDISGGSQDDLDTWRGRAERFFDRILDGKSRGYLTEGGLLFYDGDSNDASLNPALNIAMIMLRYAPLASSSQKTSDYEAFAKGQLDYALGKNPMNVPYVVGVNPNSPLNPHSAAASGGDDIGDIDSSPVDTLNVIYGAVLGGPDPHDRFYDIRSDWPETEVALDYNAPMLTLAAMGVSKFSDDPYYTSLEDGAYASVKPSGTPCDEAFPCEDGLSRGATIAIAVVITPVGLVLIGFLARSFMLRRAQRAKNKSIV</sequence>
<dbReference type="InterPro" id="IPR008928">
    <property type="entry name" value="6-hairpin_glycosidase_sf"/>
</dbReference>
<dbReference type="GO" id="GO:0030245">
    <property type="term" value="P:cellulose catabolic process"/>
    <property type="evidence" value="ECO:0007669"/>
    <property type="project" value="UniProtKB-KW"/>
</dbReference>
<dbReference type="PROSITE" id="PS00698">
    <property type="entry name" value="GH9_3"/>
    <property type="match status" value="1"/>
</dbReference>
<evidence type="ECO:0000256" key="3">
    <source>
        <dbReference type="ARBA" id="ARBA00022801"/>
    </source>
</evidence>
<feature type="active site" evidence="8">
    <location>
        <position position="489"/>
    </location>
</feature>
<keyword evidence="11" id="KW-1133">Transmembrane helix</keyword>
<reference evidence="14" key="1">
    <citation type="journal article" date="2014" name="Proc. Natl. Acad. Sci. U.S.A.">
        <title>Extensive sampling of basidiomycete genomes demonstrates inadequacy of the white-rot/brown-rot paradigm for wood decay fungi.</title>
        <authorList>
            <person name="Riley R."/>
            <person name="Salamov A.A."/>
            <person name="Brown D.W."/>
            <person name="Nagy L.G."/>
            <person name="Floudas D."/>
            <person name="Held B.W."/>
            <person name="Levasseur A."/>
            <person name="Lombard V."/>
            <person name="Morin E."/>
            <person name="Otillar R."/>
            <person name="Lindquist E.A."/>
            <person name="Sun H."/>
            <person name="LaButti K.M."/>
            <person name="Schmutz J."/>
            <person name="Jabbour D."/>
            <person name="Luo H."/>
            <person name="Baker S.E."/>
            <person name="Pisabarro A.G."/>
            <person name="Walton J.D."/>
            <person name="Blanchette R.A."/>
            <person name="Henrissat B."/>
            <person name="Martin F."/>
            <person name="Cullen D."/>
            <person name="Hibbett D.S."/>
            <person name="Grigoriev I.V."/>
        </authorList>
    </citation>
    <scope>NUCLEOTIDE SEQUENCE [LARGE SCALE GENOMIC DNA]</scope>
    <source>
        <strain evidence="14">FD-172 SS1</strain>
    </source>
</reference>
<dbReference type="EMBL" id="KL198036">
    <property type="protein sequence ID" value="KDQ14600.1"/>
    <property type="molecule type" value="Genomic_DNA"/>
</dbReference>
<protein>
    <recommendedName>
        <fullName evidence="9">Endoglucanase</fullName>
        <ecNumber evidence="9">3.2.1.4</ecNumber>
    </recommendedName>
</protein>
<evidence type="ECO:0000256" key="1">
    <source>
        <dbReference type="ARBA" id="ARBA00000966"/>
    </source>
</evidence>
<feature type="domain" description="Glycoside hydrolase family 9" evidence="12">
    <location>
        <begin position="56"/>
        <end position="510"/>
    </location>
</feature>
<comment type="catalytic activity">
    <reaction evidence="1 9">
        <text>Endohydrolysis of (1-&gt;4)-beta-D-glucosidic linkages in cellulose, lichenin and cereal beta-D-glucans.</text>
        <dbReference type="EC" id="3.2.1.4"/>
    </reaction>
</comment>
<accession>A0A067MIN9</accession>
<dbReference type="InterPro" id="IPR033126">
    <property type="entry name" value="Glyco_hydro_9_Asp/Glu_AS"/>
</dbReference>
<keyword evidence="7 8" id="KW-0624">Polysaccharide degradation</keyword>
<dbReference type="HOGENOM" id="CLU_008926_1_5_1"/>
<evidence type="ECO:0000313" key="14">
    <source>
        <dbReference type="Proteomes" id="UP000027195"/>
    </source>
</evidence>
<feature type="chain" id="PRO_5005103545" description="Endoglucanase" evidence="9">
    <location>
        <begin position="20"/>
        <end position="593"/>
    </location>
</feature>
<name>A0A067MIN9_BOTB1</name>
<dbReference type="AlphaFoldDB" id="A0A067MIN9"/>
<proteinExistence type="inferred from homology"/>
<dbReference type="EC" id="3.2.1.4" evidence="9"/>
<gene>
    <name evidence="13" type="ORF">BOTBODRAFT_628337</name>
</gene>
<evidence type="ECO:0000256" key="10">
    <source>
        <dbReference type="SAM" id="MobiDB-lite"/>
    </source>
</evidence>
<dbReference type="Proteomes" id="UP000027195">
    <property type="component" value="Unassembled WGS sequence"/>
</dbReference>
<keyword evidence="11" id="KW-0472">Membrane</keyword>
<dbReference type="STRING" id="930990.A0A067MIN9"/>
<evidence type="ECO:0000256" key="11">
    <source>
        <dbReference type="SAM" id="Phobius"/>
    </source>
</evidence>
<feature type="signal peptide" evidence="9">
    <location>
        <begin position="1"/>
        <end position="19"/>
    </location>
</feature>
<dbReference type="InterPro" id="IPR001701">
    <property type="entry name" value="Glyco_hydro_9"/>
</dbReference>
<evidence type="ECO:0000256" key="6">
    <source>
        <dbReference type="ARBA" id="ARBA00023295"/>
    </source>
</evidence>
<organism evidence="13 14">
    <name type="scientific">Botryobasidium botryosum (strain FD-172 SS1)</name>
    <dbReference type="NCBI Taxonomy" id="930990"/>
    <lineage>
        <taxon>Eukaryota</taxon>
        <taxon>Fungi</taxon>
        <taxon>Dikarya</taxon>
        <taxon>Basidiomycota</taxon>
        <taxon>Agaricomycotina</taxon>
        <taxon>Agaricomycetes</taxon>
        <taxon>Cantharellales</taxon>
        <taxon>Botryobasidiaceae</taxon>
        <taxon>Botryobasidium</taxon>
    </lineage>
</organism>
<feature type="transmembrane region" description="Helical" evidence="11">
    <location>
        <begin position="556"/>
        <end position="576"/>
    </location>
</feature>
<feature type="active site" evidence="8">
    <location>
        <position position="498"/>
    </location>
</feature>
<feature type="compositionally biased region" description="Low complexity" evidence="10">
    <location>
        <begin position="37"/>
        <end position="49"/>
    </location>
</feature>
<evidence type="ECO:0000256" key="2">
    <source>
        <dbReference type="ARBA" id="ARBA00007072"/>
    </source>
</evidence>
<keyword evidence="3 8" id="KW-0378">Hydrolase</keyword>
<dbReference type="InParanoid" id="A0A067MIN9"/>